<accession>A0AAV7GL97</accession>
<dbReference type="Proteomes" id="UP000775213">
    <property type="component" value="Unassembled WGS sequence"/>
</dbReference>
<evidence type="ECO:0000313" key="1">
    <source>
        <dbReference type="EMBL" id="KAH0456921.1"/>
    </source>
</evidence>
<organism evidence="1 2">
    <name type="scientific">Dendrobium chrysotoxum</name>
    <name type="common">Orchid</name>
    <dbReference type="NCBI Taxonomy" id="161865"/>
    <lineage>
        <taxon>Eukaryota</taxon>
        <taxon>Viridiplantae</taxon>
        <taxon>Streptophyta</taxon>
        <taxon>Embryophyta</taxon>
        <taxon>Tracheophyta</taxon>
        <taxon>Spermatophyta</taxon>
        <taxon>Magnoliopsida</taxon>
        <taxon>Liliopsida</taxon>
        <taxon>Asparagales</taxon>
        <taxon>Orchidaceae</taxon>
        <taxon>Epidendroideae</taxon>
        <taxon>Malaxideae</taxon>
        <taxon>Dendrobiinae</taxon>
        <taxon>Dendrobium</taxon>
    </lineage>
</organism>
<comment type="caution">
    <text evidence="1">The sequence shown here is derived from an EMBL/GenBank/DDBJ whole genome shotgun (WGS) entry which is preliminary data.</text>
</comment>
<protein>
    <submittedName>
        <fullName evidence="1">Uncharacterized protein</fullName>
    </submittedName>
</protein>
<dbReference type="AlphaFoldDB" id="A0AAV7GL97"/>
<name>A0AAV7GL97_DENCH</name>
<dbReference type="EMBL" id="JAGFBR010000013">
    <property type="protein sequence ID" value="KAH0456921.1"/>
    <property type="molecule type" value="Genomic_DNA"/>
</dbReference>
<keyword evidence="2" id="KW-1185">Reference proteome</keyword>
<evidence type="ECO:0000313" key="2">
    <source>
        <dbReference type="Proteomes" id="UP000775213"/>
    </source>
</evidence>
<proteinExistence type="predicted"/>
<reference evidence="1 2" key="1">
    <citation type="journal article" date="2021" name="Hortic Res">
        <title>Chromosome-scale assembly of the Dendrobium chrysotoxum genome enhances the understanding of orchid evolution.</title>
        <authorList>
            <person name="Zhang Y."/>
            <person name="Zhang G.Q."/>
            <person name="Zhang D."/>
            <person name="Liu X.D."/>
            <person name="Xu X.Y."/>
            <person name="Sun W.H."/>
            <person name="Yu X."/>
            <person name="Zhu X."/>
            <person name="Wang Z.W."/>
            <person name="Zhao X."/>
            <person name="Zhong W.Y."/>
            <person name="Chen H."/>
            <person name="Yin W.L."/>
            <person name="Huang T."/>
            <person name="Niu S.C."/>
            <person name="Liu Z.J."/>
        </authorList>
    </citation>
    <scope>NUCLEOTIDE SEQUENCE [LARGE SCALE GENOMIC DNA]</scope>
    <source>
        <strain evidence="1">Lindl</strain>
    </source>
</reference>
<sequence length="183" mass="20064">MQRTRRTSHTMRKEASDMKISLYSSSSQPVDFGTVCDHVKQMGGAKMKTPVWLSTTFAFSLWIKGAEAARRSARRASLYSTSFLASGSTSLTASSEQKLSVHSTNRGVFVLSRMFIPVMISIAFSKLRQEPKVMSTKLMVSPPKKLFPLLHLTKVSSNCNSAANSSSVASAFFSSTPKINARI</sequence>
<gene>
    <name evidence="1" type="ORF">IEQ34_014828</name>
</gene>